<dbReference type="Proteomes" id="UP000289152">
    <property type="component" value="Unassembled WGS sequence"/>
</dbReference>
<organism evidence="1 2">
    <name type="scientific">Tremella mesenterica</name>
    <name type="common">Jelly fungus</name>
    <dbReference type="NCBI Taxonomy" id="5217"/>
    <lineage>
        <taxon>Eukaryota</taxon>
        <taxon>Fungi</taxon>
        <taxon>Dikarya</taxon>
        <taxon>Basidiomycota</taxon>
        <taxon>Agaricomycotina</taxon>
        <taxon>Tremellomycetes</taxon>
        <taxon>Tremellales</taxon>
        <taxon>Tremellaceae</taxon>
        <taxon>Tremella</taxon>
    </lineage>
</organism>
<reference evidence="1 2" key="1">
    <citation type="submission" date="2016-06" db="EMBL/GenBank/DDBJ databases">
        <title>Evolution of pathogenesis and genome organization in the Tremellales.</title>
        <authorList>
            <person name="Cuomo C."/>
            <person name="Litvintseva A."/>
            <person name="Heitman J."/>
            <person name="Chen Y."/>
            <person name="Sun S."/>
            <person name="Springer D."/>
            <person name="Dromer F."/>
            <person name="Young S."/>
            <person name="Zeng Q."/>
            <person name="Chapman S."/>
            <person name="Gujja S."/>
            <person name="Saif S."/>
            <person name="Birren B."/>
        </authorList>
    </citation>
    <scope>NUCLEOTIDE SEQUENCE [LARGE SCALE GENOMIC DNA]</scope>
    <source>
        <strain evidence="1 2">ATCC 28783</strain>
    </source>
</reference>
<name>A0A4Q1BE51_TREME</name>
<dbReference type="VEuPathDB" id="FungiDB:TREMEDRAFT_62401"/>
<dbReference type="AlphaFoldDB" id="A0A4Q1BE51"/>
<proteinExistence type="predicted"/>
<comment type="caution">
    <text evidence="1">The sequence shown here is derived from an EMBL/GenBank/DDBJ whole genome shotgun (WGS) entry which is preliminary data.</text>
</comment>
<protein>
    <submittedName>
        <fullName evidence="1">Uncharacterized protein</fullName>
    </submittedName>
</protein>
<accession>A0A4Q1BE51</accession>
<dbReference type="InParanoid" id="A0A4Q1BE51"/>
<keyword evidence="2" id="KW-1185">Reference proteome</keyword>
<gene>
    <name evidence="1" type="ORF">M231_07456</name>
</gene>
<sequence>MLYILPELLNCLSDSRLINHIVATVPKILSKMVSTSNENTWESVVKQTLENTCLQLPDDHWLVVIINKGDLTKIDEIRKTFNDDTTQSMGFIGKLTSENHMWDNRNPLNRIDSGDGEMEDNRKTTNRFMRKMIESISESCSTCLDEEDNGWGTVVTSSILPSALKFTVSRLAPRKFKQEFIERIIKKEPHDDPLLFSQFPQIIALKEVSRPMQ</sequence>
<dbReference type="EMBL" id="SDIL01000146">
    <property type="protein sequence ID" value="RXK35285.1"/>
    <property type="molecule type" value="Genomic_DNA"/>
</dbReference>
<evidence type="ECO:0000313" key="1">
    <source>
        <dbReference type="EMBL" id="RXK35285.1"/>
    </source>
</evidence>
<evidence type="ECO:0000313" key="2">
    <source>
        <dbReference type="Proteomes" id="UP000289152"/>
    </source>
</evidence>